<keyword evidence="3" id="KW-1185">Reference proteome</keyword>
<feature type="domain" description="DUF6265" evidence="1">
    <location>
        <begin position="35"/>
        <end position="147"/>
    </location>
</feature>
<dbReference type="EMBL" id="CP055153">
    <property type="protein sequence ID" value="QMU30929.1"/>
    <property type="molecule type" value="Genomic_DNA"/>
</dbReference>
<organism evidence="2 3">
    <name type="scientific">Adhaeribacter radiodurans</name>
    <dbReference type="NCBI Taxonomy" id="2745197"/>
    <lineage>
        <taxon>Bacteria</taxon>
        <taxon>Pseudomonadati</taxon>
        <taxon>Bacteroidota</taxon>
        <taxon>Cytophagia</taxon>
        <taxon>Cytophagales</taxon>
        <taxon>Hymenobacteraceae</taxon>
        <taxon>Adhaeribacter</taxon>
    </lineage>
</organism>
<evidence type="ECO:0000313" key="3">
    <source>
        <dbReference type="Proteomes" id="UP000514509"/>
    </source>
</evidence>
<dbReference type="AlphaFoldDB" id="A0A7L7LEW7"/>
<protein>
    <recommendedName>
        <fullName evidence="1">DUF6265 domain-containing protein</fullName>
    </recommendedName>
</protein>
<gene>
    <name evidence="2" type="ORF">HUW48_24180</name>
</gene>
<evidence type="ECO:0000313" key="2">
    <source>
        <dbReference type="EMBL" id="QMU30929.1"/>
    </source>
</evidence>
<proteinExistence type="predicted"/>
<sequence length="168" mass="19036">MKRIFVLLLVFVFAGLLPHVYGQTQPKGGSVADVSFIQGNWKATAADGRTIDGVWLAPENGNILGFMRMMKDGKANLYEILAYEQTSNGLVSLVKHFQPGLVGTEEKDKQDRYNFVEASKDRAIFQKEGEDLRILYEKRSPTQFVIARGNQENGKWVFKDLFVFNRAK</sequence>
<name>A0A7L7LEW7_9BACT</name>
<evidence type="ECO:0000259" key="1">
    <source>
        <dbReference type="Pfam" id="PF19780"/>
    </source>
</evidence>
<dbReference type="Pfam" id="PF19780">
    <property type="entry name" value="DUF6265"/>
    <property type="match status" value="1"/>
</dbReference>
<accession>A0A7L7LEW7</accession>
<dbReference type="KEGG" id="add:HUW48_24180"/>
<dbReference type="InterPro" id="IPR046232">
    <property type="entry name" value="DUF6265"/>
</dbReference>
<dbReference type="RefSeq" id="WP_182413371.1">
    <property type="nucleotide sequence ID" value="NZ_CP055153.1"/>
</dbReference>
<dbReference type="Proteomes" id="UP000514509">
    <property type="component" value="Chromosome"/>
</dbReference>
<reference evidence="2 3" key="1">
    <citation type="submission" date="2020-08" db="EMBL/GenBank/DDBJ databases">
        <title>Adhaeribacter dokdonensis sp. nov., isolated from the rhizosphere of Elymus tsukushiensis, a plant native to the Dokdo Islands, Republic of Korea.</title>
        <authorList>
            <person name="Ghim S.Y."/>
        </authorList>
    </citation>
    <scope>NUCLEOTIDE SEQUENCE [LARGE SCALE GENOMIC DNA]</scope>
    <source>
        <strain evidence="2 3">KUDC8001</strain>
    </source>
</reference>